<dbReference type="PANTHER" id="PTHR30307:SF0">
    <property type="entry name" value="S-ADENOSYLMETHIONINE:TRNA RIBOSYLTRANSFERASE-ISOMERASE"/>
    <property type="match status" value="1"/>
</dbReference>
<evidence type="ECO:0000256" key="4">
    <source>
        <dbReference type="ARBA" id="ARBA00022785"/>
    </source>
</evidence>
<keyword evidence="6" id="KW-1185">Reference proteome</keyword>
<dbReference type="PANTHER" id="PTHR30307">
    <property type="entry name" value="S-ADENOSYLMETHIONINE:TRNA RIBOSYLTRANSFERASE-ISOMERASE"/>
    <property type="match status" value="1"/>
</dbReference>
<dbReference type="SUPFAM" id="SSF111337">
    <property type="entry name" value="QueA-like"/>
    <property type="match status" value="1"/>
</dbReference>
<keyword evidence="1" id="KW-0963">Cytoplasm</keyword>
<organism evidence="5 6">
    <name type="scientific">Halalkalibacter alkalisediminis</name>
    <dbReference type="NCBI Taxonomy" id="935616"/>
    <lineage>
        <taxon>Bacteria</taxon>
        <taxon>Bacillati</taxon>
        <taxon>Bacillota</taxon>
        <taxon>Bacilli</taxon>
        <taxon>Bacillales</taxon>
        <taxon>Bacillaceae</taxon>
        <taxon>Halalkalibacter</taxon>
    </lineage>
</organism>
<gene>
    <name evidence="5" type="ORF">ACFFH4_24705</name>
</gene>
<keyword evidence="4" id="KW-0671">Queuosine biosynthesis</keyword>
<evidence type="ECO:0000256" key="3">
    <source>
        <dbReference type="ARBA" id="ARBA00022691"/>
    </source>
</evidence>
<proteinExistence type="predicted"/>
<evidence type="ECO:0000256" key="1">
    <source>
        <dbReference type="ARBA" id="ARBA00022490"/>
    </source>
</evidence>
<accession>A0ABV6NMT0</accession>
<evidence type="ECO:0000256" key="2">
    <source>
        <dbReference type="ARBA" id="ARBA00022679"/>
    </source>
</evidence>
<dbReference type="Proteomes" id="UP001589833">
    <property type="component" value="Unassembled WGS sequence"/>
</dbReference>
<dbReference type="InterPro" id="IPR042118">
    <property type="entry name" value="QueA_dom1"/>
</dbReference>
<sequence length="340" mass="38340">MNHLAYPFQIPSTLHADTPAEYYLNKREAVRLLVQDRLSGECFHQSFVNLDRYLQKGDVLILNNSRTIPAVLYTVNQVEVRLARKVTSNTWEALIIGTQPNIGDTLSFPNHVKGLVMRKNLETPLVSIQFSVSGDDFYEFLYQFGSPIRYEYIKKEWPIDAYQTVFSSVPGSIEMPSAGRALSWKMLAKLQKEGIEIGFIQLHTGLSYYGDNRWPEPSKHPERFSVSSEVVNLIEAAKARGSKVIAVGTTVVRALESAVDANAVLHPVTGETTLHIKEDSLLHVVDGLLTGFHETEASHLDMLSAFIHSSHLLSTYQEAIHQGYLWHEFGDMNLLLRLDQ</sequence>
<keyword evidence="3" id="KW-0949">S-adenosyl-L-methionine</keyword>
<dbReference type="Gene3D" id="2.40.10.240">
    <property type="entry name" value="QueA-like"/>
    <property type="match status" value="1"/>
</dbReference>
<evidence type="ECO:0000313" key="6">
    <source>
        <dbReference type="Proteomes" id="UP001589833"/>
    </source>
</evidence>
<dbReference type="InterPro" id="IPR042119">
    <property type="entry name" value="QueA_dom2"/>
</dbReference>
<dbReference type="InterPro" id="IPR003699">
    <property type="entry name" value="QueA"/>
</dbReference>
<protein>
    <submittedName>
        <fullName evidence="5">S-adenosylmethionine:tRNA ribosyltransferase-isomerase</fullName>
    </submittedName>
</protein>
<dbReference type="Gene3D" id="3.40.1780.10">
    <property type="entry name" value="QueA-like"/>
    <property type="match status" value="1"/>
</dbReference>
<keyword evidence="2" id="KW-0808">Transferase</keyword>
<comment type="caution">
    <text evidence="5">The sequence shown here is derived from an EMBL/GenBank/DDBJ whole genome shotgun (WGS) entry which is preliminary data.</text>
</comment>
<dbReference type="RefSeq" id="WP_273844442.1">
    <property type="nucleotide sequence ID" value="NZ_JAQQWT010000009.1"/>
</dbReference>
<dbReference type="Pfam" id="PF02547">
    <property type="entry name" value="Queuosine_synth"/>
    <property type="match status" value="1"/>
</dbReference>
<dbReference type="EMBL" id="JBHLTR010000102">
    <property type="protein sequence ID" value="MFC0562075.1"/>
    <property type="molecule type" value="Genomic_DNA"/>
</dbReference>
<dbReference type="InterPro" id="IPR036100">
    <property type="entry name" value="QueA_sf"/>
</dbReference>
<reference evidence="5 6" key="1">
    <citation type="submission" date="2024-09" db="EMBL/GenBank/DDBJ databases">
        <authorList>
            <person name="Sun Q."/>
            <person name="Mori K."/>
        </authorList>
    </citation>
    <scope>NUCLEOTIDE SEQUENCE [LARGE SCALE GENOMIC DNA]</scope>
    <source>
        <strain evidence="5 6">NCAIM B.02301</strain>
    </source>
</reference>
<name>A0ABV6NMT0_9BACI</name>
<evidence type="ECO:0000313" key="5">
    <source>
        <dbReference type="EMBL" id="MFC0562075.1"/>
    </source>
</evidence>